<evidence type="ECO:0000313" key="2">
    <source>
        <dbReference type="EMBL" id="CCD13011.1"/>
    </source>
</evidence>
<reference evidence="2 3" key="2">
    <citation type="journal article" date="2012" name="Proc. Natl. Acad. Sci. U.S.A.">
        <title>Antigenic diversity is generated by distinct evolutionary mechanisms in African trypanosome species.</title>
        <authorList>
            <person name="Jackson A.P."/>
            <person name="Berry A."/>
            <person name="Aslett M."/>
            <person name="Allison H.C."/>
            <person name="Burton P."/>
            <person name="Vavrova-Anderson J."/>
            <person name="Brown R."/>
            <person name="Browne H."/>
            <person name="Corton N."/>
            <person name="Hauser H."/>
            <person name="Gamble J."/>
            <person name="Gilderthorp R."/>
            <person name="Marcello L."/>
            <person name="McQuillan J."/>
            <person name="Otto T.D."/>
            <person name="Quail M.A."/>
            <person name="Sanders M.J."/>
            <person name="van Tonder A."/>
            <person name="Ginger M.L."/>
            <person name="Field M.C."/>
            <person name="Barry J.D."/>
            <person name="Hertz-Fowler C."/>
            <person name="Berriman M."/>
        </authorList>
    </citation>
    <scope>NUCLEOTIDE SEQUENCE [LARGE SCALE GENOMIC DNA]</scope>
    <source>
        <strain evidence="2 3">IL3000</strain>
    </source>
</reference>
<dbReference type="VEuPathDB" id="TriTrypDB:TcIL3000_0_38300"/>
<gene>
    <name evidence="2" type="ORF">TCIL3000_0_38300</name>
</gene>
<reference evidence="3" key="1">
    <citation type="submission" date="2011-07" db="EMBL/GenBank/DDBJ databases">
        <title>Divergent evolution of antigenic variation in African trypanosomes.</title>
        <authorList>
            <person name="Jackson A.P."/>
            <person name="Berry A."/>
            <person name="Allison H.C."/>
            <person name="Burton P."/>
            <person name="Anderson J."/>
            <person name="Aslett M."/>
            <person name="Brown R."/>
            <person name="Corton N."/>
            <person name="Harris D."/>
            <person name="Hauser H."/>
            <person name="Gamble J."/>
            <person name="Gilderthorp R."/>
            <person name="McQuillan J."/>
            <person name="Quail M.A."/>
            <person name="Sanders M."/>
            <person name="Van Tonder A."/>
            <person name="Ginger M.L."/>
            <person name="Donelson J.E."/>
            <person name="Field M.C."/>
            <person name="Barry J.D."/>
            <person name="Berriman M."/>
            <person name="Hertz-Fowler C."/>
        </authorList>
    </citation>
    <scope>NUCLEOTIDE SEQUENCE [LARGE SCALE GENOMIC DNA]</scope>
    <source>
        <strain evidence="3">IL3000</strain>
    </source>
</reference>
<protein>
    <submittedName>
        <fullName evidence="2">WGS project CAEQ00000000 data, annotated contig 1569</fullName>
    </submittedName>
</protein>
<evidence type="ECO:0000256" key="1">
    <source>
        <dbReference type="SAM" id="MobiDB-lite"/>
    </source>
</evidence>
<dbReference type="AlphaFoldDB" id="F9W749"/>
<keyword evidence="3" id="KW-1185">Reference proteome</keyword>
<proteinExistence type="predicted"/>
<dbReference type="Proteomes" id="UP000000702">
    <property type="component" value="Unassembled WGS sequence"/>
</dbReference>
<sequence length="298" mass="32503">MASKEEATSEEYPQCESSGGSCDSGASPAAIQAIATGNVFSPALSAAIAASGGLKQLEGLRRRVVCDGHFLGEELSPLFCAIQAILKDTLPLQAIGNKGRWKRVVVFLPGVSGTGSSTLTYQRALQRFLYPWRLYFLAADRWLRPTAAAVIDSLSWLETGGVMLLSPEDPLSWLSYLREEAEVVIDCGAASSSKSVCRNKVVHIRLTSEIEIASDLTHPFSTWRPVRELQQHTMEEGFLGRVLAYARVSGTVTYCLRSAAALVEWFNDEHDQEGNVGPHLQQLARLLLACCCRAREGD</sequence>
<comment type="caution">
    <text evidence="2">The sequence shown here is derived from an EMBL/GenBank/DDBJ whole genome shotgun (WGS) entry which is preliminary data.</text>
</comment>
<dbReference type="EMBL" id="CAEQ01000984">
    <property type="protein sequence ID" value="CCD13011.1"/>
    <property type="molecule type" value="Genomic_DNA"/>
</dbReference>
<feature type="region of interest" description="Disordered" evidence="1">
    <location>
        <begin position="1"/>
        <end position="20"/>
    </location>
</feature>
<organism evidence="2 3">
    <name type="scientific">Trypanosoma congolense (strain IL3000)</name>
    <dbReference type="NCBI Taxonomy" id="1068625"/>
    <lineage>
        <taxon>Eukaryota</taxon>
        <taxon>Discoba</taxon>
        <taxon>Euglenozoa</taxon>
        <taxon>Kinetoplastea</taxon>
        <taxon>Metakinetoplastina</taxon>
        <taxon>Trypanosomatida</taxon>
        <taxon>Trypanosomatidae</taxon>
        <taxon>Trypanosoma</taxon>
        <taxon>Nannomonas</taxon>
    </lineage>
</organism>
<accession>F9W749</accession>
<name>F9W749_TRYCI</name>
<evidence type="ECO:0000313" key="3">
    <source>
        <dbReference type="Proteomes" id="UP000000702"/>
    </source>
</evidence>